<dbReference type="RefSeq" id="WP_259426096.1">
    <property type="nucleotide sequence ID" value="NZ_JANWTC010000001.1"/>
</dbReference>
<protein>
    <submittedName>
        <fullName evidence="1">YdhR family protein</fullName>
    </submittedName>
</protein>
<dbReference type="Proteomes" id="UP001205965">
    <property type="component" value="Unassembled WGS sequence"/>
</dbReference>
<evidence type="ECO:0000313" key="2">
    <source>
        <dbReference type="Proteomes" id="UP001205965"/>
    </source>
</evidence>
<keyword evidence="2" id="KW-1185">Reference proteome</keyword>
<name>A0ABT2FTF6_9CORY</name>
<gene>
    <name evidence="1" type="ORF">NYP18_00255</name>
</gene>
<dbReference type="SUPFAM" id="SSF54909">
    <property type="entry name" value="Dimeric alpha+beta barrel"/>
    <property type="match status" value="1"/>
</dbReference>
<sequence>MPTWPSTSWTEDPQRQVAGGVYLFADAACAVAYVEKHVARLI</sequence>
<dbReference type="EMBL" id="JANWTC010000001">
    <property type="protein sequence ID" value="MCS5478085.1"/>
    <property type="molecule type" value="Genomic_DNA"/>
</dbReference>
<dbReference type="InterPro" id="IPR011008">
    <property type="entry name" value="Dimeric_a/b-barrel"/>
</dbReference>
<evidence type="ECO:0000313" key="1">
    <source>
        <dbReference type="EMBL" id="MCS5478085.1"/>
    </source>
</evidence>
<organism evidence="1 2">
    <name type="scientific">Corynebacterium lemuris</name>
    <dbReference type="NCBI Taxonomy" id="1859292"/>
    <lineage>
        <taxon>Bacteria</taxon>
        <taxon>Bacillati</taxon>
        <taxon>Actinomycetota</taxon>
        <taxon>Actinomycetes</taxon>
        <taxon>Mycobacteriales</taxon>
        <taxon>Corynebacteriaceae</taxon>
        <taxon>Corynebacterium</taxon>
    </lineage>
</organism>
<dbReference type="Gene3D" id="3.30.70.100">
    <property type="match status" value="1"/>
</dbReference>
<comment type="caution">
    <text evidence="1">The sequence shown here is derived from an EMBL/GenBank/DDBJ whole genome shotgun (WGS) entry which is preliminary data.</text>
</comment>
<dbReference type="InterPro" id="IPR014910">
    <property type="entry name" value="YdhR"/>
</dbReference>
<dbReference type="Pfam" id="PF08803">
    <property type="entry name" value="ydhR"/>
    <property type="match status" value="1"/>
</dbReference>
<proteinExistence type="predicted"/>
<reference evidence="1 2" key="1">
    <citation type="submission" date="2022-08" db="EMBL/GenBank/DDBJ databases">
        <title>YIM 101645 draft genome.</title>
        <authorList>
            <person name="Chen X."/>
        </authorList>
    </citation>
    <scope>NUCLEOTIDE SEQUENCE [LARGE SCALE GENOMIC DNA]</scope>
    <source>
        <strain evidence="1 2">YIM 101645</strain>
    </source>
</reference>
<accession>A0ABT2FTF6</accession>